<evidence type="ECO:0000256" key="1">
    <source>
        <dbReference type="ARBA" id="ARBA00022801"/>
    </source>
</evidence>
<sequence>MTTLVARDRHGPDITFQALLSPSTDLTRSSPSILENAHAPILTKADMDGYARHYRADVHHPYASPLLAEDHARLPAALVQVAEHDPLRDDGLRYSRALRASGVPVRATTHVGGTHGYFAFPHFNAVAPQALSELTTEIRAALHPEDIPAGPG</sequence>
<gene>
    <name evidence="3" type="ORF">GCM10009755_05100</name>
</gene>
<keyword evidence="1" id="KW-0378">Hydrolase</keyword>
<proteinExistence type="predicted"/>
<dbReference type="InterPro" id="IPR050300">
    <property type="entry name" value="GDXG_lipolytic_enzyme"/>
</dbReference>
<name>A0ABN2T6V0_9MICO</name>
<dbReference type="SUPFAM" id="SSF53474">
    <property type="entry name" value="alpha/beta-Hydrolases"/>
    <property type="match status" value="1"/>
</dbReference>
<dbReference type="PANTHER" id="PTHR48081:SF8">
    <property type="entry name" value="ALPHA_BETA HYDROLASE FOLD-3 DOMAIN-CONTAINING PROTEIN-RELATED"/>
    <property type="match status" value="1"/>
</dbReference>
<reference evidence="3 4" key="1">
    <citation type="journal article" date="2019" name="Int. J. Syst. Evol. Microbiol.">
        <title>The Global Catalogue of Microorganisms (GCM) 10K type strain sequencing project: providing services to taxonomists for standard genome sequencing and annotation.</title>
        <authorList>
            <consortium name="The Broad Institute Genomics Platform"/>
            <consortium name="The Broad Institute Genome Sequencing Center for Infectious Disease"/>
            <person name="Wu L."/>
            <person name="Ma J."/>
        </authorList>
    </citation>
    <scope>NUCLEOTIDE SEQUENCE [LARGE SCALE GENOMIC DNA]</scope>
    <source>
        <strain evidence="3 4">JCM 14546</strain>
    </source>
</reference>
<dbReference type="Pfam" id="PF07859">
    <property type="entry name" value="Abhydrolase_3"/>
    <property type="match status" value="1"/>
</dbReference>
<evidence type="ECO:0000259" key="2">
    <source>
        <dbReference type="Pfam" id="PF07859"/>
    </source>
</evidence>
<feature type="domain" description="Alpha/beta hydrolase fold-3" evidence="2">
    <location>
        <begin position="2"/>
        <end position="118"/>
    </location>
</feature>
<keyword evidence="4" id="KW-1185">Reference proteome</keyword>
<dbReference type="PANTHER" id="PTHR48081">
    <property type="entry name" value="AB HYDROLASE SUPERFAMILY PROTEIN C4A8.06C"/>
    <property type="match status" value="1"/>
</dbReference>
<accession>A0ABN2T6V0</accession>
<dbReference type="InterPro" id="IPR029058">
    <property type="entry name" value="AB_hydrolase_fold"/>
</dbReference>
<organism evidence="3 4">
    <name type="scientific">Brevibacterium samyangense</name>
    <dbReference type="NCBI Taxonomy" id="366888"/>
    <lineage>
        <taxon>Bacteria</taxon>
        <taxon>Bacillati</taxon>
        <taxon>Actinomycetota</taxon>
        <taxon>Actinomycetes</taxon>
        <taxon>Micrococcales</taxon>
        <taxon>Brevibacteriaceae</taxon>
        <taxon>Brevibacterium</taxon>
    </lineage>
</organism>
<dbReference type="Proteomes" id="UP001500755">
    <property type="component" value="Unassembled WGS sequence"/>
</dbReference>
<evidence type="ECO:0000313" key="4">
    <source>
        <dbReference type="Proteomes" id="UP001500755"/>
    </source>
</evidence>
<dbReference type="InterPro" id="IPR013094">
    <property type="entry name" value="AB_hydrolase_3"/>
</dbReference>
<comment type="caution">
    <text evidence="3">The sequence shown here is derived from an EMBL/GenBank/DDBJ whole genome shotgun (WGS) entry which is preliminary data.</text>
</comment>
<evidence type="ECO:0000313" key="3">
    <source>
        <dbReference type="EMBL" id="GAA2000311.1"/>
    </source>
</evidence>
<dbReference type="Gene3D" id="3.40.50.1820">
    <property type="entry name" value="alpha/beta hydrolase"/>
    <property type="match status" value="1"/>
</dbReference>
<protein>
    <recommendedName>
        <fullName evidence="2">Alpha/beta hydrolase fold-3 domain-containing protein</fullName>
    </recommendedName>
</protein>
<dbReference type="EMBL" id="BAAANO010000005">
    <property type="protein sequence ID" value="GAA2000311.1"/>
    <property type="molecule type" value="Genomic_DNA"/>
</dbReference>